<feature type="transmembrane region" description="Helical" evidence="5">
    <location>
        <begin position="199"/>
        <end position="217"/>
    </location>
</feature>
<evidence type="ECO:0000256" key="2">
    <source>
        <dbReference type="ARBA" id="ARBA00022692"/>
    </source>
</evidence>
<dbReference type="InterPro" id="IPR011701">
    <property type="entry name" value="MFS"/>
</dbReference>
<gene>
    <name evidence="7" type="ORF">CJOHNSTONI_LOCUS8868</name>
</gene>
<accession>A0A8J2MTP4</accession>
<feature type="transmembrane region" description="Helical" evidence="5">
    <location>
        <begin position="47"/>
        <end position="70"/>
    </location>
</feature>
<evidence type="ECO:0000259" key="6">
    <source>
        <dbReference type="PROSITE" id="PS50850"/>
    </source>
</evidence>
<feature type="transmembrane region" description="Helical" evidence="5">
    <location>
        <begin position="531"/>
        <end position="553"/>
    </location>
</feature>
<feature type="transmembrane region" description="Helical" evidence="5">
    <location>
        <begin position="396"/>
        <end position="413"/>
    </location>
</feature>
<feature type="domain" description="Major facilitator superfamily (MFS) profile" evidence="6">
    <location>
        <begin position="55"/>
        <end position="555"/>
    </location>
</feature>
<dbReference type="PANTHER" id="PTHR11662:SF314">
    <property type="entry name" value="MAJOR FACILITATOR SUPERFAMILY (MFS) PROFILE DOMAIN-CONTAINING PROTEIN"/>
    <property type="match status" value="1"/>
</dbReference>
<keyword evidence="4 5" id="KW-0472">Membrane</keyword>
<dbReference type="PROSITE" id="PS50850">
    <property type="entry name" value="MFS"/>
    <property type="match status" value="1"/>
</dbReference>
<feature type="transmembrane region" description="Helical" evidence="5">
    <location>
        <begin position="292"/>
        <end position="310"/>
    </location>
</feature>
<feature type="transmembrane region" description="Helical" evidence="5">
    <location>
        <begin position="434"/>
        <end position="457"/>
    </location>
</feature>
<keyword evidence="8" id="KW-1185">Reference proteome</keyword>
<feature type="transmembrane region" description="Helical" evidence="5">
    <location>
        <begin position="359"/>
        <end position="384"/>
    </location>
</feature>
<dbReference type="Pfam" id="PF07690">
    <property type="entry name" value="MFS_1"/>
    <property type="match status" value="1"/>
</dbReference>
<keyword evidence="2 5" id="KW-0812">Transmembrane</keyword>
<feature type="transmembrane region" description="Helical" evidence="5">
    <location>
        <begin position="257"/>
        <end position="280"/>
    </location>
</feature>
<keyword evidence="3 5" id="KW-1133">Transmembrane helix</keyword>
<dbReference type="GO" id="GO:0016020">
    <property type="term" value="C:membrane"/>
    <property type="evidence" value="ECO:0007669"/>
    <property type="project" value="UniProtKB-SubCell"/>
</dbReference>
<dbReference type="SUPFAM" id="SSF103473">
    <property type="entry name" value="MFS general substrate transporter"/>
    <property type="match status" value="1"/>
</dbReference>
<evidence type="ECO:0000313" key="8">
    <source>
        <dbReference type="Proteomes" id="UP000746747"/>
    </source>
</evidence>
<dbReference type="GO" id="GO:0022857">
    <property type="term" value="F:transmembrane transporter activity"/>
    <property type="evidence" value="ECO:0007669"/>
    <property type="project" value="InterPro"/>
</dbReference>
<name>A0A8J2MTP4_9BILA</name>
<dbReference type="GO" id="GO:0006820">
    <property type="term" value="P:monoatomic anion transport"/>
    <property type="evidence" value="ECO:0007669"/>
    <property type="project" value="TreeGrafter"/>
</dbReference>
<evidence type="ECO:0000256" key="1">
    <source>
        <dbReference type="ARBA" id="ARBA00004141"/>
    </source>
</evidence>
<comment type="caution">
    <text evidence="7">The sequence shown here is derived from an EMBL/GenBank/DDBJ whole genome shotgun (WGS) entry which is preliminary data.</text>
</comment>
<dbReference type="InterPro" id="IPR050382">
    <property type="entry name" value="MFS_Na/Anion_cotransporter"/>
</dbReference>
<comment type="subcellular location">
    <subcellularLocation>
        <location evidence="1">Membrane</location>
        <topology evidence="1">Multi-pass membrane protein</topology>
    </subcellularLocation>
</comment>
<evidence type="ECO:0000256" key="4">
    <source>
        <dbReference type="ARBA" id="ARBA00023136"/>
    </source>
</evidence>
<dbReference type="PANTHER" id="PTHR11662">
    <property type="entry name" value="SOLUTE CARRIER FAMILY 17"/>
    <property type="match status" value="1"/>
</dbReference>
<dbReference type="AlphaFoldDB" id="A0A8J2MTP4"/>
<dbReference type="Gene3D" id="1.20.1250.20">
    <property type="entry name" value="MFS general substrate transporter like domains"/>
    <property type="match status" value="2"/>
</dbReference>
<dbReference type="InterPro" id="IPR020846">
    <property type="entry name" value="MFS_dom"/>
</dbReference>
<dbReference type="OrthoDB" id="2985014at2759"/>
<dbReference type="Proteomes" id="UP000746747">
    <property type="component" value="Unassembled WGS sequence"/>
</dbReference>
<feature type="transmembrane region" description="Helical" evidence="5">
    <location>
        <begin position="492"/>
        <end position="511"/>
    </location>
</feature>
<feature type="transmembrane region" description="Helical" evidence="5">
    <location>
        <begin position="223"/>
        <end position="250"/>
    </location>
</feature>
<dbReference type="FunFam" id="1.20.1250.20:FF:000532">
    <property type="entry name" value="SLC (SoLute Carrier) homolog"/>
    <property type="match status" value="1"/>
</dbReference>
<sequence length="590" mass="65131">MVRIIPTVSEVVSKNISVEEFTKNHEVLPNSIKYEKERKKATICHKLGYFLTMRMMIAVLMSSCLMALSVTTTNLAGSLVCMVVKDDENMANPRNERFENGMKEEINGSGQIPQPCSSNLVQNNEMKLLFNDRPDSARLLKPNIDVNQGYIEIRSCHVDGRLNWTMLEQGMILCAQNIGSLFMLVIGPQADRLNGKWTVAVALFVTIISDMMLPLLAAKHFLFAIIARTLCGIADAFLTPSISSMIVRWFPPKERSFAVGFITGGRQIGSLLILPVSGWVCLKKDTFGGWKFTFYISAVIAAVMLFVWLVMSADKPSKHYCVKNEEKMYILRKINEESLGKRKERKNTPWKELLISRPFIVGILAVVCQEYPLVITTTLLPIYMKEVLHLSDVRSTLYSALPLLALWISKNLSSSLSSYLSARKKGCCPIGRTVLVKSFNGIGSVGLAIGLFMIPLLTHSTPALIVVCAANAFAGLHTPGVFTALLQIGPAYTGSITGIAFSAGHIANIVNKLTNGLILHSWSGSAGQWKLLYTISAVVAFLPAIFFTLWGSADLQPWAIPKLKQSSESRKADTNIDSAFRNDNFTSISC</sequence>
<organism evidence="7 8">
    <name type="scientific">Cercopithifilaria johnstoni</name>
    <dbReference type="NCBI Taxonomy" id="2874296"/>
    <lineage>
        <taxon>Eukaryota</taxon>
        <taxon>Metazoa</taxon>
        <taxon>Ecdysozoa</taxon>
        <taxon>Nematoda</taxon>
        <taxon>Chromadorea</taxon>
        <taxon>Rhabditida</taxon>
        <taxon>Spirurina</taxon>
        <taxon>Spiruromorpha</taxon>
        <taxon>Filarioidea</taxon>
        <taxon>Onchocercidae</taxon>
        <taxon>Cercopithifilaria</taxon>
    </lineage>
</organism>
<reference evidence="7" key="1">
    <citation type="submission" date="2021-09" db="EMBL/GenBank/DDBJ databases">
        <authorList>
            <consortium name="Pathogen Informatics"/>
        </authorList>
    </citation>
    <scope>NUCLEOTIDE SEQUENCE</scope>
</reference>
<feature type="transmembrane region" description="Helical" evidence="5">
    <location>
        <begin position="170"/>
        <end position="187"/>
    </location>
</feature>
<proteinExistence type="predicted"/>
<evidence type="ECO:0000256" key="3">
    <source>
        <dbReference type="ARBA" id="ARBA00022989"/>
    </source>
</evidence>
<dbReference type="InterPro" id="IPR036259">
    <property type="entry name" value="MFS_trans_sf"/>
</dbReference>
<dbReference type="EMBL" id="CAKAEH010001759">
    <property type="protein sequence ID" value="CAG9539255.1"/>
    <property type="molecule type" value="Genomic_DNA"/>
</dbReference>
<evidence type="ECO:0000256" key="5">
    <source>
        <dbReference type="SAM" id="Phobius"/>
    </source>
</evidence>
<protein>
    <recommendedName>
        <fullName evidence="6">Major facilitator superfamily (MFS) profile domain-containing protein</fullName>
    </recommendedName>
</protein>
<evidence type="ECO:0000313" key="7">
    <source>
        <dbReference type="EMBL" id="CAG9539255.1"/>
    </source>
</evidence>